<dbReference type="InterPro" id="IPR032781">
    <property type="entry name" value="ABC_tran_Xtn"/>
</dbReference>
<dbReference type="PANTHER" id="PTHR42855">
    <property type="entry name" value="ABC TRANSPORTER ATP-BINDING SUBUNIT"/>
    <property type="match status" value="1"/>
</dbReference>
<keyword evidence="1" id="KW-0547">Nucleotide-binding</keyword>
<dbReference type="SMART" id="SM00382">
    <property type="entry name" value="AAA"/>
    <property type="match status" value="2"/>
</dbReference>
<keyword evidence="5" id="KW-1185">Reference proteome</keyword>
<evidence type="ECO:0000313" key="5">
    <source>
        <dbReference type="Proteomes" id="UP001314903"/>
    </source>
</evidence>
<comment type="caution">
    <text evidence="4">The sequence shown here is derived from an EMBL/GenBank/DDBJ whole genome shotgun (WGS) entry which is preliminary data.</text>
</comment>
<protein>
    <submittedName>
        <fullName evidence="4">Macrolide transport system ATP-binding/permease protein</fullName>
    </submittedName>
</protein>
<feature type="domain" description="ABC transporter" evidence="3">
    <location>
        <begin position="4"/>
        <end position="194"/>
    </location>
</feature>
<dbReference type="Proteomes" id="UP001314903">
    <property type="component" value="Unassembled WGS sequence"/>
</dbReference>
<feature type="domain" description="ABC transporter" evidence="3">
    <location>
        <begin position="289"/>
        <end position="497"/>
    </location>
</feature>
<gene>
    <name evidence="4" type="ORF">J2Z35_002498</name>
</gene>
<sequence>MLLIDAVNIKKYFSDRLIFEFENLKVYSNERIGVVGANGEGKTTLLNVLSKKDEADEGVVKLYGNLEYITQLKKPEKKTISPEMASRFSVNETYLDTMSGGEKTRFKLALALEKNPPLIFADEPTSNVDIEGIELLQRMLDDYKGALIIISHDRAFLDNVCTKIIEIHNGKIKEYNGNYSQYKSQKKLETERQEFEYQKYIDEKKRLEGVVKDISRKSKTMRKTPKRMGNSEARLHKMGNQSAKASLEKIAKSTRARIEHLEAKEKPQNETHIKLDVGRVQNIYSKVIIEGRDINKNFEEKVIFNNADFQILNSSKVALLGPNGSGKSTLINMIINMESGIHVAKGAKIGYFSQEMSILDTDKTILENVICSSIYDETLARTLLSRLLFKGEDVYKKVNVLSGGERVKVSFAKILLEDINLLILDEPSNYMDIMSLEVIEDALREYDKTLLFTSHDRSLIGKVADHIMKIEDNKIKMFEGTYKEYLERENRKNPDKEDIKMKKAVLENRLSDIIGRLSIPSNKDNIKELDKEYNEVIREIKNLEI</sequence>
<dbReference type="PROSITE" id="PS00211">
    <property type="entry name" value="ABC_TRANSPORTER_1"/>
    <property type="match status" value="2"/>
</dbReference>
<dbReference type="Gene3D" id="3.40.50.300">
    <property type="entry name" value="P-loop containing nucleotide triphosphate hydrolases"/>
    <property type="match status" value="3"/>
</dbReference>
<dbReference type="PANTHER" id="PTHR42855:SF2">
    <property type="entry name" value="DRUG RESISTANCE ABC TRANSPORTER,ATP-BINDING PROTEIN"/>
    <property type="match status" value="1"/>
</dbReference>
<evidence type="ECO:0000256" key="2">
    <source>
        <dbReference type="ARBA" id="ARBA00022840"/>
    </source>
</evidence>
<keyword evidence="2 4" id="KW-0067">ATP-binding</keyword>
<dbReference type="RefSeq" id="WP_209661728.1">
    <property type="nucleotide sequence ID" value="NZ_JAGGLI010000035.1"/>
</dbReference>
<evidence type="ECO:0000259" key="3">
    <source>
        <dbReference type="PROSITE" id="PS50893"/>
    </source>
</evidence>
<name>A0ABS4KLK2_9FIRM</name>
<dbReference type="Pfam" id="PF00005">
    <property type="entry name" value="ABC_tran"/>
    <property type="match status" value="3"/>
</dbReference>
<proteinExistence type="predicted"/>
<accession>A0ABS4KLK2</accession>
<dbReference type="InterPro" id="IPR003593">
    <property type="entry name" value="AAA+_ATPase"/>
</dbReference>
<evidence type="ECO:0000313" key="4">
    <source>
        <dbReference type="EMBL" id="MBP2028668.1"/>
    </source>
</evidence>
<organism evidence="4 5">
    <name type="scientific">Acetoanaerobium pronyense</name>
    <dbReference type="NCBI Taxonomy" id="1482736"/>
    <lineage>
        <taxon>Bacteria</taxon>
        <taxon>Bacillati</taxon>
        <taxon>Bacillota</taxon>
        <taxon>Clostridia</taxon>
        <taxon>Peptostreptococcales</taxon>
        <taxon>Filifactoraceae</taxon>
        <taxon>Acetoanaerobium</taxon>
    </lineage>
</organism>
<evidence type="ECO:0000256" key="1">
    <source>
        <dbReference type="ARBA" id="ARBA00022741"/>
    </source>
</evidence>
<dbReference type="EMBL" id="JAGGLI010000035">
    <property type="protein sequence ID" value="MBP2028668.1"/>
    <property type="molecule type" value="Genomic_DNA"/>
</dbReference>
<dbReference type="PROSITE" id="PS50893">
    <property type="entry name" value="ABC_TRANSPORTER_2"/>
    <property type="match status" value="2"/>
</dbReference>
<reference evidence="4 5" key="1">
    <citation type="submission" date="2021-03" db="EMBL/GenBank/DDBJ databases">
        <title>Genomic Encyclopedia of Type Strains, Phase IV (KMG-IV): sequencing the most valuable type-strain genomes for metagenomic binning, comparative biology and taxonomic classification.</title>
        <authorList>
            <person name="Goeker M."/>
        </authorList>
    </citation>
    <scope>NUCLEOTIDE SEQUENCE [LARGE SCALE GENOMIC DNA]</scope>
    <source>
        <strain evidence="4 5">DSM 27512</strain>
    </source>
</reference>
<dbReference type="InterPro" id="IPR017871">
    <property type="entry name" value="ABC_transporter-like_CS"/>
</dbReference>
<dbReference type="InterPro" id="IPR051309">
    <property type="entry name" value="ABCF_ATPase"/>
</dbReference>
<dbReference type="CDD" id="cd03221">
    <property type="entry name" value="ABCF_EF-3"/>
    <property type="match status" value="2"/>
</dbReference>
<dbReference type="NCBIfam" id="NF000355">
    <property type="entry name" value="ribo_prot_ABC_F"/>
    <property type="match status" value="1"/>
</dbReference>
<dbReference type="GO" id="GO:0005524">
    <property type="term" value="F:ATP binding"/>
    <property type="evidence" value="ECO:0007669"/>
    <property type="project" value="UniProtKB-KW"/>
</dbReference>
<dbReference type="SUPFAM" id="SSF52540">
    <property type="entry name" value="P-loop containing nucleoside triphosphate hydrolases"/>
    <property type="match status" value="2"/>
</dbReference>
<dbReference type="InterPro" id="IPR003439">
    <property type="entry name" value="ABC_transporter-like_ATP-bd"/>
</dbReference>
<dbReference type="InterPro" id="IPR027417">
    <property type="entry name" value="P-loop_NTPase"/>
</dbReference>
<dbReference type="Pfam" id="PF12848">
    <property type="entry name" value="ABC_tran_Xtn"/>
    <property type="match status" value="1"/>
</dbReference>